<dbReference type="EMBL" id="BMHL01000002">
    <property type="protein sequence ID" value="GGC26090.1"/>
    <property type="molecule type" value="Genomic_DNA"/>
</dbReference>
<keyword evidence="2" id="KW-1185">Reference proteome</keyword>
<name>A0ABQ1LML9_9BURK</name>
<protein>
    <recommendedName>
        <fullName evidence="3">Outer membrane protein beta-barrel domain-containing protein</fullName>
    </recommendedName>
</protein>
<sequence length="217" mass="23084">MKRLVAPLFVGVITLHTTLAQSNEVYGQVGTEGIGIGYSYVLGALDNVRAELNGCSISHDFNSGGLHYDGKVNLAHGGIYGDFFLASNPVSFRLTAGVLIGTDNIDATANSLSGTYTINGIAYPTLGQSIHAKAIFPVLRPYLGIGLGHTLTAQKGFSMFFDAGVAYGKPHVDLEVPADILAEAGQASVDAEKRSLQNTVDRLRFYPVLKIGATYRF</sequence>
<dbReference type="Gene3D" id="2.40.160.170">
    <property type="match status" value="1"/>
</dbReference>
<dbReference type="RefSeq" id="WP_115783091.1">
    <property type="nucleotide sequence ID" value="NZ_BMHL01000002.1"/>
</dbReference>
<evidence type="ECO:0000313" key="1">
    <source>
        <dbReference type="EMBL" id="GGC26090.1"/>
    </source>
</evidence>
<accession>A0ABQ1LML9</accession>
<organism evidence="1 2">
    <name type="scientific">Paraburkholderia caffeinilytica</name>
    <dbReference type="NCBI Taxonomy" id="1761016"/>
    <lineage>
        <taxon>Bacteria</taxon>
        <taxon>Pseudomonadati</taxon>
        <taxon>Pseudomonadota</taxon>
        <taxon>Betaproteobacteria</taxon>
        <taxon>Burkholderiales</taxon>
        <taxon>Burkholderiaceae</taxon>
        <taxon>Paraburkholderia</taxon>
    </lineage>
</organism>
<gene>
    <name evidence="1" type="ORF">GCM10011400_10630</name>
</gene>
<comment type="caution">
    <text evidence="1">The sequence shown here is derived from an EMBL/GenBank/DDBJ whole genome shotgun (WGS) entry which is preliminary data.</text>
</comment>
<dbReference type="Proteomes" id="UP000602004">
    <property type="component" value="Unassembled WGS sequence"/>
</dbReference>
<evidence type="ECO:0000313" key="2">
    <source>
        <dbReference type="Proteomes" id="UP000602004"/>
    </source>
</evidence>
<reference evidence="2" key="1">
    <citation type="journal article" date="2019" name="Int. J. Syst. Evol. Microbiol.">
        <title>The Global Catalogue of Microorganisms (GCM) 10K type strain sequencing project: providing services to taxonomists for standard genome sequencing and annotation.</title>
        <authorList>
            <consortium name="The Broad Institute Genomics Platform"/>
            <consortium name="The Broad Institute Genome Sequencing Center for Infectious Disease"/>
            <person name="Wu L."/>
            <person name="Ma J."/>
        </authorList>
    </citation>
    <scope>NUCLEOTIDE SEQUENCE [LARGE SCALE GENOMIC DNA]</scope>
    <source>
        <strain evidence="2">CGMCC 1.15103</strain>
    </source>
</reference>
<proteinExistence type="predicted"/>
<evidence type="ECO:0008006" key="3">
    <source>
        <dbReference type="Google" id="ProtNLM"/>
    </source>
</evidence>